<dbReference type="AlphaFoldDB" id="A0A4S8R0T1"/>
<proteinExistence type="predicted"/>
<sequence>MGLSISRNRGRRQMDPVSTPQILSIQGVQSTNTHRSDGFYKFPVEVRAVIFYYVLCNSWHGKLPNLLKALRGDHCLYFEALPIFYRHNVYDLQRISQFKRFAELWFLRRVQNLRLNIPLQDERFSKEIDDLYVVKQRPNLLKVIELFPSESSNRFYFSLVETWHLPRSYPPQFSLGNSINMYVNYAQRLETMRQCYERFRQKFTESPEYESLTAPILSITFEEGHMRRSGLIIHHMLEYLRFSIPMKDQRLAIVNSSGSTTWEWETEWGNGLVKQFRSAHSAKKRREWHLASTIREILEKDHELWVQHCLQLSKLYGLPKLH</sequence>
<gene>
    <name evidence="1" type="ORF">BGAL_0363g00010</name>
</gene>
<comment type="caution">
    <text evidence="1">The sequence shown here is derived from an EMBL/GenBank/DDBJ whole genome shotgun (WGS) entry which is preliminary data.</text>
</comment>
<accession>A0A4S8R0T1</accession>
<dbReference type="Proteomes" id="UP000308671">
    <property type="component" value="Unassembled WGS sequence"/>
</dbReference>
<protein>
    <submittedName>
        <fullName evidence="1">Uncharacterized protein</fullName>
    </submittedName>
</protein>
<name>A0A4S8R0T1_9HELO</name>
<evidence type="ECO:0000313" key="2">
    <source>
        <dbReference type="Proteomes" id="UP000308671"/>
    </source>
</evidence>
<organism evidence="1 2">
    <name type="scientific">Botrytis galanthina</name>
    <dbReference type="NCBI Taxonomy" id="278940"/>
    <lineage>
        <taxon>Eukaryota</taxon>
        <taxon>Fungi</taxon>
        <taxon>Dikarya</taxon>
        <taxon>Ascomycota</taxon>
        <taxon>Pezizomycotina</taxon>
        <taxon>Leotiomycetes</taxon>
        <taxon>Helotiales</taxon>
        <taxon>Sclerotiniaceae</taxon>
        <taxon>Botrytis</taxon>
    </lineage>
</organism>
<dbReference type="EMBL" id="PQXL01000363">
    <property type="protein sequence ID" value="THV46734.1"/>
    <property type="molecule type" value="Genomic_DNA"/>
</dbReference>
<reference evidence="1 2" key="1">
    <citation type="submission" date="2017-12" db="EMBL/GenBank/DDBJ databases">
        <title>Comparative genomics of Botrytis spp.</title>
        <authorList>
            <person name="Valero-Jimenez C.A."/>
            <person name="Tapia P."/>
            <person name="Veloso J."/>
            <person name="Silva-Moreno E."/>
            <person name="Staats M."/>
            <person name="Valdes J.H."/>
            <person name="Van Kan J.A.L."/>
        </authorList>
    </citation>
    <scope>NUCLEOTIDE SEQUENCE [LARGE SCALE GENOMIC DNA]</scope>
    <source>
        <strain evidence="1 2">MUCL435</strain>
    </source>
</reference>
<evidence type="ECO:0000313" key="1">
    <source>
        <dbReference type="EMBL" id="THV46734.1"/>
    </source>
</evidence>
<keyword evidence="2" id="KW-1185">Reference proteome</keyword>
<dbReference type="OrthoDB" id="3561275at2759"/>